<sequence>MNSEKYRPTALDLNAPILSTRRPPQSSCCIRRASSRRGVSDGIPFSWEQAPGKPKKSTDEVMGGSSPKEADTPRLRPPPQMVEKPKGYITDGSGDVSSLNNEEDMFSNAVDVFSLSEAIDILERAERSVHAPDDNIDQLKLKIAESCGKDASPNFMINRFLPDASALALAAASSALTSYHHHPSYSEDETRDLNCCKRQVSSSCRYREQEVVASRRSAAATQASGAQKGCGMENLFLWRMKPRFCGDHKTCHVQPFSTAKPKNM</sequence>
<accession>A0A058ZYV3</accession>
<dbReference type="AlphaFoldDB" id="A0A058ZYV3"/>
<dbReference type="eggNOG" id="ENOG502RZ67">
    <property type="taxonomic scope" value="Eukaryota"/>
</dbReference>
<feature type="region of interest" description="Disordered" evidence="1">
    <location>
        <begin position="1"/>
        <end position="100"/>
    </location>
</feature>
<dbReference type="InParanoid" id="A0A058ZYV3"/>
<gene>
    <name evidence="2" type="ORF">EUGRSUZ_K00125</name>
</gene>
<dbReference type="KEGG" id="egr:104424313"/>
<dbReference type="OMA" id="IPCTNVK"/>
<protein>
    <submittedName>
        <fullName evidence="2">Uncharacterized protein</fullName>
    </submittedName>
</protein>
<dbReference type="Pfam" id="PF05097">
    <property type="entry name" value="DUF688"/>
    <property type="match status" value="1"/>
</dbReference>
<evidence type="ECO:0000256" key="1">
    <source>
        <dbReference type="SAM" id="MobiDB-lite"/>
    </source>
</evidence>
<organism evidence="2">
    <name type="scientific">Eucalyptus grandis</name>
    <name type="common">Flooded gum</name>
    <dbReference type="NCBI Taxonomy" id="71139"/>
    <lineage>
        <taxon>Eukaryota</taxon>
        <taxon>Viridiplantae</taxon>
        <taxon>Streptophyta</taxon>
        <taxon>Embryophyta</taxon>
        <taxon>Tracheophyta</taxon>
        <taxon>Spermatophyta</taxon>
        <taxon>Magnoliopsida</taxon>
        <taxon>eudicotyledons</taxon>
        <taxon>Gunneridae</taxon>
        <taxon>Pentapetalae</taxon>
        <taxon>rosids</taxon>
        <taxon>malvids</taxon>
        <taxon>Myrtales</taxon>
        <taxon>Myrtaceae</taxon>
        <taxon>Myrtoideae</taxon>
        <taxon>Eucalypteae</taxon>
        <taxon>Eucalyptus</taxon>
    </lineage>
</organism>
<proteinExistence type="predicted"/>
<reference evidence="2" key="1">
    <citation type="submission" date="2013-07" db="EMBL/GenBank/DDBJ databases">
        <title>The genome of Eucalyptus grandis.</title>
        <authorList>
            <person name="Schmutz J."/>
            <person name="Hayes R."/>
            <person name="Myburg A."/>
            <person name="Tuskan G."/>
            <person name="Grattapaglia D."/>
            <person name="Rokhsar D.S."/>
        </authorList>
    </citation>
    <scope>NUCLEOTIDE SEQUENCE</scope>
    <source>
        <tissue evidence="2">Leaf extractions</tissue>
    </source>
</reference>
<dbReference type="PANTHER" id="PTHR33671:SF1">
    <property type="entry name" value="DUF688 FAMILY PROTEIN"/>
    <property type="match status" value="1"/>
</dbReference>
<dbReference type="PANTHER" id="PTHR33671">
    <property type="entry name" value="N-METHYLTRANSFERASE, PUTATIVE (DUF688)-RELATED"/>
    <property type="match status" value="1"/>
</dbReference>
<dbReference type="Gramene" id="KCW46235">
    <property type="protein sequence ID" value="KCW46235"/>
    <property type="gene ID" value="EUGRSUZ_K00125"/>
</dbReference>
<dbReference type="InterPro" id="IPR007789">
    <property type="entry name" value="DUF688"/>
</dbReference>
<dbReference type="FunCoup" id="A0A058ZYV3">
    <property type="interactions" value="191"/>
</dbReference>
<name>A0A058ZYV3_EUCGR</name>
<dbReference type="OrthoDB" id="767768at2759"/>
<dbReference type="EMBL" id="KK198763">
    <property type="protein sequence ID" value="KCW46235.1"/>
    <property type="molecule type" value="Genomic_DNA"/>
</dbReference>
<evidence type="ECO:0000313" key="2">
    <source>
        <dbReference type="EMBL" id="KCW46235.1"/>
    </source>
</evidence>